<sequence length="61" mass="7214">MVQERDRNDKPLSLDLSSINCNVSFWHTRPRVLRFKNLLSINHNGWQTKTHDNCHKIGVEN</sequence>
<keyword evidence="2" id="KW-1185">Reference proteome</keyword>
<evidence type="ECO:0000313" key="1">
    <source>
        <dbReference type="EMBL" id="EOX97789.1"/>
    </source>
</evidence>
<evidence type="ECO:0000313" key="2">
    <source>
        <dbReference type="Proteomes" id="UP000026915"/>
    </source>
</evidence>
<organism evidence="1 2">
    <name type="scientific">Theobroma cacao</name>
    <name type="common">Cacao</name>
    <name type="synonym">Cocoa</name>
    <dbReference type="NCBI Taxonomy" id="3641"/>
    <lineage>
        <taxon>Eukaryota</taxon>
        <taxon>Viridiplantae</taxon>
        <taxon>Streptophyta</taxon>
        <taxon>Embryophyta</taxon>
        <taxon>Tracheophyta</taxon>
        <taxon>Spermatophyta</taxon>
        <taxon>Magnoliopsida</taxon>
        <taxon>eudicotyledons</taxon>
        <taxon>Gunneridae</taxon>
        <taxon>Pentapetalae</taxon>
        <taxon>rosids</taxon>
        <taxon>malvids</taxon>
        <taxon>Malvales</taxon>
        <taxon>Malvaceae</taxon>
        <taxon>Byttnerioideae</taxon>
        <taxon>Theobroma</taxon>
    </lineage>
</organism>
<name>A0A061DYF1_THECC</name>
<gene>
    <name evidence="1" type="ORF">TCM_006721</name>
</gene>
<dbReference type="Proteomes" id="UP000026915">
    <property type="component" value="Chromosome 2"/>
</dbReference>
<accession>A0A061DYF1</accession>
<dbReference type="Gramene" id="EOX97789">
    <property type="protein sequence ID" value="EOX97789"/>
    <property type="gene ID" value="TCM_006721"/>
</dbReference>
<protein>
    <submittedName>
        <fullName evidence="1">Uncharacterized protein</fullName>
    </submittedName>
</protein>
<reference evidence="1 2" key="1">
    <citation type="journal article" date="2013" name="Genome Biol.">
        <title>The genome sequence of the most widely cultivated cacao type and its use to identify candidate genes regulating pod color.</title>
        <authorList>
            <person name="Motamayor J.C."/>
            <person name="Mockaitis K."/>
            <person name="Schmutz J."/>
            <person name="Haiminen N."/>
            <person name="Iii D.L."/>
            <person name="Cornejo O."/>
            <person name="Findley S.D."/>
            <person name="Zheng P."/>
            <person name="Utro F."/>
            <person name="Royaert S."/>
            <person name="Saski C."/>
            <person name="Jenkins J."/>
            <person name="Podicheti R."/>
            <person name="Zhao M."/>
            <person name="Scheffler B.E."/>
            <person name="Stack J.C."/>
            <person name="Feltus F.A."/>
            <person name="Mustiga G.M."/>
            <person name="Amores F."/>
            <person name="Phillips W."/>
            <person name="Marelli J.P."/>
            <person name="May G.D."/>
            <person name="Shapiro H."/>
            <person name="Ma J."/>
            <person name="Bustamante C.D."/>
            <person name="Schnell R.J."/>
            <person name="Main D."/>
            <person name="Gilbert D."/>
            <person name="Parida L."/>
            <person name="Kuhn D.N."/>
        </authorList>
    </citation>
    <scope>NUCLEOTIDE SEQUENCE [LARGE SCALE GENOMIC DNA]</scope>
    <source>
        <strain evidence="2">cv. Matina 1-6</strain>
    </source>
</reference>
<dbReference type="InParanoid" id="A0A061DYF1"/>
<dbReference type="AlphaFoldDB" id="A0A061DYF1"/>
<proteinExistence type="predicted"/>
<dbReference type="HOGENOM" id="CLU_2927276_0_0_1"/>
<dbReference type="EMBL" id="CM001880">
    <property type="protein sequence ID" value="EOX97789.1"/>
    <property type="molecule type" value="Genomic_DNA"/>
</dbReference>